<evidence type="ECO:0000313" key="3">
    <source>
        <dbReference type="Proteomes" id="UP000027222"/>
    </source>
</evidence>
<accession>A0A067U3X9</accession>
<reference evidence="3" key="1">
    <citation type="journal article" date="2014" name="Proc. Natl. Acad. Sci. U.S.A.">
        <title>Extensive sampling of basidiomycete genomes demonstrates inadequacy of the white-rot/brown-rot paradigm for wood decay fungi.</title>
        <authorList>
            <person name="Riley R."/>
            <person name="Salamov A.A."/>
            <person name="Brown D.W."/>
            <person name="Nagy L.G."/>
            <person name="Floudas D."/>
            <person name="Held B.W."/>
            <person name="Levasseur A."/>
            <person name="Lombard V."/>
            <person name="Morin E."/>
            <person name="Otillar R."/>
            <person name="Lindquist E.A."/>
            <person name="Sun H."/>
            <person name="LaButti K.M."/>
            <person name="Schmutz J."/>
            <person name="Jabbour D."/>
            <person name="Luo H."/>
            <person name="Baker S.E."/>
            <person name="Pisabarro A.G."/>
            <person name="Walton J.D."/>
            <person name="Blanchette R.A."/>
            <person name="Henrissat B."/>
            <person name="Martin F."/>
            <person name="Cullen D."/>
            <person name="Hibbett D.S."/>
            <person name="Grigoriev I.V."/>
        </authorList>
    </citation>
    <scope>NUCLEOTIDE SEQUENCE [LARGE SCALE GENOMIC DNA]</scope>
    <source>
        <strain evidence="3">CBS 339.88</strain>
    </source>
</reference>
<proteinExistence type="predicted"/>
<organism evidence="2 3">
    <name type="scientific">Galerina marginata (strain CBS 339.88)</name>
    <dbReference type="NCBI Taxonomy" id="685588"/>
    <lineage>
        <taxon>Eukaryota</taxon>
        <taxon>Fungi</taxon>
        <taxon>Dikarya</taxon>
        <taxon>Basidiomycota</taxon>
        <taxon>Agaricomycotina</taxon>
        <taxon>Agaricomycetes</taxon>
        <taxon>Agaricomycetidae</taxon>
        <taxon>Agaricales</taxon>
        <taxon>Agaricineae</taxon>
        <taxon>Strophariaceae</taxon>
        <taxon>Galerina</taxon>
    </lineage>
</organism>
<keyword evidence="3" id="KW-1185">Reference proteome</keyword>
<dbReference type="Proteomes" id="UP000027222">
    <property type="component" value="Unassembled WGS sequence"/>
</dbReference>
<feature type="transmembrane region" description="Helical" evidence="1">
    <location>
        <begin position="23"/>
        <end position="41"/>
    </location>
</feature>
<dbReference type="AlphaFoldDB" id="A0A067U3X9"/>
<evidence type="ECO:0000313" key="2">
    <source>
        <dbReference type="EMBL" id="KDR86158.1"/>
    </source>
</evidence>
<dbReference type="HOGENOM" id="CLU_2498025_0_0_1"/>
<name>A0A067U3X9_GALM3</name>
<evidence type="ECO:0000256" key="1">
    <source>
        <dbReference type="SAM" id="Phobius"/>
    </source>
</evidence>
<gene>
    <name evidence="2" type="ORF">GALMADRAFT_235389</name>
</gene>
<protein>
    <submittedName>
        <fullName evidence="2">Uncharacterized protein</fullName>
    </submittedName>
</protein>
<keyword evidence="1" id="KW-0812">Transmembrane</keyword>
<dbReference type="EMBL" id="KL142367">
    <property type="protein sequence ID" value="KDR86158.1"/>
    <property type="molecule type" value="Genomic_DNA"/>
</dbReference>
<keyword evidence="1" id="KW-1133">Transmembrane helix</keyword>
<sequence length="86" mass="9549">MNTSSLLPNPLTYEWLISSDLLGAWKLAFVAGNLFSWSFWLKITLLQSHLVASRLSRQVVLFVSGVPNPDFDTSLTLNFGFGKVCA</sequence>
<keyword evidence="1" id="KW-0472">Membrane</keyword>